<keyword evidence="2" id="KW-1185">Reference proteome</keyword>
<comment type="caution">
    <text evidence="1">The sequence shown here is derived from an EMBL/GenBank/DDBJ whole genome shotgun (WGS) entry which is preliminary data.</text>
</comment>
<dbReference type="EMBL" id="JANPWB010000011">
    <property type="protein sequence ID" value="KAJ1131598.1"/>
    <property type="molecule type" value="Genomic_DNA"/>
</dbReference>
<name>A0AAV7PYL2_PLEWA</name>
<evidence type="ECO:0000313" key="2">
    <source>
        <dbReference type="Proteomes" id="UP001066276"/>
    </source>
</evidence>
<dbReference type="Proteomes" id="UP001066276">
    <property type="component" value="Chromosome 7"/>
</dbReference>
<reference evidence="1" key="1">
    <citation type="journal article" date="2022" name="bioRxiv">
        <title>Sequencing and chromosome-scale assembly of the giantPleurodeles waltlgenome.</title>
        <authorList>
            <person name="Brown T."/>
            <person name="Elewa A."/>
            <person name="Iarovenko S."/>
            <person name="Subramanian E."/>
            <person name="Araus A.J."/>
            <person name="Petzold A."/>
            <person name="Susuki M."/>
            <person name="Suzuki K.-i.T."/>
            <person name="Hayashi T."/>
            <person name="Toyoda A."/>
            <person name="Oliveira C."/>
            <person name="Osipova E."/>
            <person name="Leigh N.D."/>
            <person name="Simon A."/>
            <person name="Yun M.H."/>
        </authorList>
    </citation>
    <scope>NUCLEOTIDE SEQUENCE</scope>
    <source>
        <strain evidence="1">20211129_DDA</strain>
        <tissue evidence="1">Liver</tissue>
    </source>
</reference>
<gene>
    <name evidence="1" type="ORF">NDU88_009933</name>
</gene>
<sequence>MRRESKCTSLVYACGILFYNGVLRRANNVMMTPDLDAKILAFIGKGGRDPRKGLDKGLRLYQDRLMDQTGPLTKIFDIAEEAHLNKECVNVEEKSNMLSG</sequence>
<dbReference type="AlphaFoldDB" id="A0AAV7PYL2"/>
<organism evidence="1 2">
    <name type="scientific">Pleurodeles waltl</name>
    <name type="common">Iberian ribbed newt</name>
    <dbReference type="NCBI Taxonomy" id="8319"/>
    <lineage>
        <taxon>Eukaryota</taxon>
        <taxon>Metazoa</taxon>
        <taxon>Chordata</taxon>
        <taxon>Craniata</taxon>
        <taxon>Vertebrata</taxon>
        <taxon>Euteleostomi</taxon>
        <taxon>Amphibia</taxon>
        <taxon>Batrachia</taxon>
        <taxon>Caudata</taxon>
        <taxon>Salamandroidea</taxon>
        <taxon>Salamandridae</taxon>
        <taxon>Pleurodelinae</taxon>
        <taxon>Pleurodeles</taxon>
    </lineage>
</organism>
<evidence type="ECO:0000313" key="1">
    <source>
        <dbReference type="EMBL" id="KAJ1131598.1"/>
    </source>
</evidence>
<protein>
    <submittedName>
        <fullName evidence="1">Uncharacterized protein</fullName>
    </submittedName>
</protein>
<accession>A0AAV7PYL2</accession>
<proteinExistence type="predicted"/>